<dbReference type="AlphaFoldDB" id="A0A6J4ID81"/>
<organism evidence="1">
    <name type="scientific">uncultured Cytophagales bacterium</name>
    <dbReference type="NCBI Taxonomy" id="158755"/>
    <lineage>
        <taxon>Bacteria</taxon>
        <taxon>Pseudomonadati</taxon>
        <taxon>Bacteroidota</taxon>
        <taxon>Sphingobacteriia</taxon>
        <taxon>Sphingobacteriales</taxon>
        <taxon>environmental samples</taxon>
    </lineage>
</organism>
<sequence>WRPERFSFPLSCCRPPPRESGSSFLSLFFYAHPLLTLPH</sequence>
<proteinExistence type="predicted"/>
<evidence type="ECO:0000313" key="1">
    <source>
        <dbReference type="EMBL" id="CAA9246994.1"/>
    </source>
</evidence>
<feature type="non-terminal residue" evidence="1">
    <location>
        <position position="39"/>
    </location>
</feature>
<feature type="non-terminal residue" evidence="1">
    <location>
        <position position="1"/>
    </location>
</feature>
<protein>
    <submittedName>
        <fullName evidence="1">Uncharacterized protein</fullName>
    </submittedName>
</protein>
<reference evidence="1" key="1">
    <citation type="submission" date="2020-02" db="EMBL/GenBank/DDBJ databases">
        <authorList>
            <person name="Meier V. D."/>
        </authorList>
    </citation>
    <scope>NUCLEOTIDE SEQUENCE</scope>
    <source>
        <strain evidence="1">AVDCRST_MAG56</strain>
    </source>
</reference>
<gene>
    <name evidence="1" type="ORF">AVDCRST_MAG56-1764</name>
</gene>
<dbReference type="EMBL" id="CADCTQ010000162">
    <property type="protein sequence ID" value="CAA9246994.1"/>
    <property type="molecule type" value="Genomic_DNA"/>
</dbReference>
<name>A0A6J4ID81_9SPHI</name>
<accession>A0A6J4ID81</accession>